<dbReference type="RefSeq" id="WP_311570442.1">
    <property type="nucleotide sequence ID" value="NZ_JAVRFH010000001.1"/>
</dbReference>
<dbReference type="Pfam" id="PF19730">
    <property type="entry name" value="DUF6221"/>
    <property type="match status" value="1"/>
</dbReference>
<reference evidence="1" key="1">
    <citation type="submission" date="2024-05" db="EMBL/GenBank/DDBJ databases">
        <title>30 novel species of actinomycetes from the DSMZ collection.</title>
        <authorList>
            <person name="Nouioui I."/>
        </authorList>
    </citation>
    <scope>NUCLEOTIDE SEQUENCE</scope>
    <source>
        <strain evidence="1">DSM 40712</strain>
    </source>
</reference>
<name>A0ABU3AFY9_9ACTN</name>
<proteinExistence type="predicted"/>
<comment type="caution">
    <text evidence="1">The sequence shown here is derived from an EMBL/GenBank/DDBJ whole genome shotgun (WGS) entry which is preliminary data.</text>
</comment>
<evidence type="ECO:0000313" key="1">
    <source>
        <dbReference type="EMBL" id="MDT0608853.1"/>
    </source>
</evidence>
<organism evidence="1 2">
    <name type="scientific">Streptomyces lancefieldiae</name>
    <dbReference type="NCBI Taxonomy" id="3075520"/>
    <lineage>
        <taxon>Bacteria</taxon>
        <taxon>Bacillati</taxon>
        <taxon>Actinomycetota</taxon>
        <taxon>Actinomycetes</taxon>
        <taxon>Kitasatosporales</taxon>
        <taxon>Streptomycetaceae</taxon>
        <taxon>Streptomyces</taxon>
    </lineage>
</organism>
<dbReference type="EMBL" id="JAVRFH010000001">
    <property type="protein sequence ID" value="MDT0608853.1"/>
    <property type="molecule type" value="Genomic_DNA"/>
</dbReference>
<gene>
    <name evidence="1" type="ORF">RM812_01125</name>
</gene>
<dbReference type="Proteomes" id="UP001180724">
    <property type="component" value="Unassembled WGS sequence"/>
</dbReference>
<dbReference type="InterPro" id="IPR046193">
    <property type="entry name" value="DUF6221"/>
</dbReference>
<keyword evidence="2" id="KW-1185">Reference proteome</keyword>
<accession>A0ABU3AFY9</accession>
<protein>
    <submittedName>
        <fullName evidence="1">DUF6221 family protein</fullName>
    </submittedName>
</protein>
<sequence length="143" mass="15856">MDDLAQWLRAQLDEDERIARAATEGPWSVDDNSYAEAIYAADRRTTVVAGGRWGGEASVFESTEDALHIAAHDPARVLREIDTKWKILVECVYWHGKLAGEAAAPSPAPFPALGEALDAVTPILRARALPYVDRPGYREEWRP</sequence>
<evidence type="ECO:0000313" key="2">
    <source>
        <dbReference type="Proteomes" id="UP001180724"/>
    </source>
</evidence>